<organism evidence="8 9">
    <name type="scientific">Coccomyxa viridis</name>
    <dbReference type="NCBI Taxonomy" id="1274662"/>
    <lineage>
        <taxon>Eukaryota</taxon>
        <taxon>Viridiplantae</taxon>
        <taxon>Chlorophyta</taxon>
        <taxon>core chlorophytes</taxon>
        <taxon>Trebouxiophyceae</taxon>
        <taxon>Trebouxiophyceae incertae sedis</taxon>
        <taxon>Coccomyxaceae</taxon>
        <taxon>Coccomyxa</taxon>
    </lineage>
</organism>
<dbReference type="SMART" id="SM01041">
    <property type="entry name" value="BRO1"/>
    <property type="match status" value="1"/>
</dbReference>
<dbReference type="PANTHER" id="PTHR23030:SF30">
    <property type="entry name" value="TYROSINE-PROTEIN PHOSPHATASE NON-RECEPTOR TYPE 23"/>
    <property type="match status" value="1"/>
</dbReference>
<feature type="compositionally biased region" description="Low complexity" evidence="6">
    <location>
        <begin position="757"/>
        <end position="775"/>
    </location>
</feature>
<keyword evidence="3" id="KW-0963">Cytoplasm</keyword>
<evidence type="ECO:0000313" key="9">
    <source>
        <dbReference type="Proteomes" id="UP001497392"/>
    </source>
</evidence>
<evidence type="ECO:0000313" key="8">
    <source>
        <dbReference type="EMBL" id="CAL5219059.1"/>
    </source>
</evidence>
<evidence type="ECO:0000256" key="5">
    <source>
        <dbReference type="SAM" id="Coils"/>
    </source>
</evidence>
<protein>
    <submittedName>
        <fullName evidence="8">G819 protein</fullName>
    </submittedName>
</protein>
<dbReference type="PANTHER" id="PTHR23030">
    <property type="entry name" value="PCD6 INTERACTING PROTEIN-RELATED"/>
    <property type="match status" value="1"/>
</dbReference>
<keyword evidence="5" id="KW-0175">Coiled coil</keyword>
<evidence type="ECO:0000256" key="6">
    <source>
        <dbReference type="SAM" id="MobiDB-lite"/>
    </source>
</evidence>
<reference evidence="8 9" key="1">
    <citation type="submission" date="2024-06" db="EMBL/GenBank/DDBJ databases">
        <authorList>
            <person name="Kraege A."/>
            <person name="Thomma B."/>
        </authorList>
    </citation>
    <scope>NUCLEOTIDE SEQUENCE [LARGE SCALE GENOMIC DNA]</scope>
</reference>
<accession>A0ABP1FIM9</accession>
<evidence type="ECO:0000256" key="3">
    <source>
        <dbReference type="ARBA" id="ARBA00022490"/>
    </source>
</evidence>
<evidence type="ECO:0000259" key="7">
    <source>
        <dbReference type="PROSITE" id="PS51180"/>
    </source>
</evidence>
<feature type="region of interest" description="Disordered" evidence="6">
    <location>
        <begin position="739"/>
        <end position="911"/>
    </location>
</feature>
<dbReference type="Gene3D" id="1.20.120.560">
    <property type="entry name" value="alix/aip1 in complex with the ypdl late domain"/>
    <property type="match status" value="1"/>
</dbReference>
<dbReference type="Gene3D" id="1.25.40.280">
    <property type="entry name" value="alix/aip1 like domains"/>
    <property type="match status" value="1"/>
</dbReference>
<dbReference type="Proteomes" id="UP001497392">
    <property type="component" value="Unassembled WGS sequence"/>
</dbReference>
<feature type="compositionally biased region" description="Pro residues" evidence="6">
    <location>
        <begin position="825"/>
        <end position="837"/>
    </location>
</feature>
<keyword evidence="9" id="KW-1185">Reference proteome</keyword>
<name>A0ABP1FIM9_9CHLO</name>
<evidence type="ECO:0000256" key="1">
    <source>
        <dbReference type="ARBA" id="ARBA00004177"/>
    </source>
</evidence>
<dbReference type="Pfam" id="PF13949">
    <property type="entry name" value="ALIX_LYPXL_bnd"/>
    <property type="match status" value="1"/>
</dbReference>
<dbReference type="CDD" id="cd09246">
    <property type="entry name" value="BRO1_Alix_like_1"/>
    <property type="match status" value="1"/>
</dbReference>
<keyword evidence="4" id="KW-0967">Endosome</keyword>
<feature type="compositionally biased region" description="Low complexity" evidence="6">
    <location>
        <begin position="838"/>
        <end position="881"/>
    </location>
</feature>
<feature type="compositionally biased region" description="Low complexity" evidence="6">
    <location>
        <begin position="807"/>
        <end position="824"/>
    </location>
</feature>
<comment type="subcellular location">
    <subcellularLocation>
        <location evidence="2">Cytoplasm</location>
    </subcellularLocation>
    <subcellularLocation>
        <location evidence="1">Endosome</location>
    </subcellularLocation>
</comment>
<gene>
    <name evidence="8" type="primary">g819</name>
    <name evidence="8" type="ORF">VP750_LOCUS718</name>
</gene>
<feature type="compositionally biased region" description="Low complexity" evidence="6">
    <location>
        <begin position="889"/>
        <end position="899"/>
    </location>
</feature>
<dbReference type="Gene3D" id="1.20.140.50">
    <property type="entry name" value="alix/aip1 like domains"/>
    <property type="match status" value="1"/>
</dbReference>
<dbReference type="InterPro" id="IPR025304">
    <property type="entry name" value="ALIX_V_dom"/>
</dbReference>
<dbReference type="PROSITE" id="PS51180">
    <property type="entry name" value="BRO1"/>
    <property type="match status" value="1"/>
</dbReference>
<dbReference type="InterPro" id="IPR004328">
    <property type="entry name" value="BRO1_dom"/>
</dbReference>
<feature type="domain" description="BRO1" evidence="7">
    <location>
        <begin position="6"/>
        <end position="395"/>
    </location>
</feature>
<feature type="compositionally biased region" description="Pro residues" evidence="6">
    <location>
        <begin position="776"/>
        <end position="802"/>
    </location>
</feature>
<dbReference type="EMBL" id="CAXHTA020000002">
    <property type="protein sequence ID" value="CAL5219059.1"/>
    <property type="molecule type" value="Genomic_DNA"/>
</dbReference>
<sequence length="911" mass="101184">MVQPSMLLAVHCKKTDSVDLKAPIWSYIAATYSEQQASDASDDLATVQQLRNEIVGLTGSLPQLRETVCKYCRALCLMETRFPISRDSGQVHVSFVWYDAFRHSKKTEQCSIHFEKASVLFNLAAILTQQALNADRATDAGRKEAAKFFQDAAGVFAELRDVVSLRVEAPRPVDISPECANMLERLCLAQAQELTFEKFRADGKNPGILARLTRQVSAFYDEVLRCLGVFPLNQHFDRSWTAHVAVKSAMYEAESQMQAAAALHLEDDVHIEITRLKEAQKYIAAAKRDIKLTSKELNQQLADMEELLNTNLRRAEKENSTVYLQRVPNIADLPPIQPFPVAKSVTPTQLDASQEHIFREVIPDGSAKALSRYTDMVDALIREQNDRLAGASDDARLRLRERDLPDCLQALDAGTSSTLPEGLRSELEVMEDSGGVRHLQDLKDQIQGLRKVAIDELAKVEGDLQREAKEDAELKERHGSAWRRPSSAALNAKFMEKVAGYKANLAAAGESDGRLEQRLQQSSGSFSALSLDNAVAAMPRLQAPMVNVGSDEPAQIVTKLRQALDAVNRLSAERAALEEALKVEKNKDNILPRIMAVSGSYDRLFAEELKKYEPLKAQVDENLKKQAELMAVIDRETAAYKHAFGYTEWRSACETASQEVRRNMASFKEVRNNMSEGLRFYMSLQEAIAVLAQQAGDYILTRRLQRDDMLEDISRGSSTAYQNQGGRPQADMSKLSLDQRPPRVLGAPPQAYPPGPNQSSQQFGGGSQPTAFNTPAPAPTANPHTYPPPPQYYPHQGGPPPQQDRTQYQQPPSGQQYPPQQYGGAPPPQYGHQPPPQYGHGYQQQGAPGQGQQPYYQNPYQAPPQQQGSYGSQGYGQQQGQQPPPAAQQPPAQSQQQQQTHSNPLTGWFKR</sequence>
<feature type="coiled-coil region" evidence="5">
    <location>
        <begin position="276"/>
        <end position="318"/>
    </location>
</feature>
<dbReference type="InterPro" id="IPR038499">
    <property type="entry name" value="BRO1_sf"/>
</dbReference>
<feature type="coiled-coil region" evidence="5">
    <location>
        <begin position="560"/>
        <end position="587"/>
    </location>
</feature>
<evidence type="ECO:0000256" key="4">
    <source>
        <dbReference type="ARBA" id="ARBA00022753"/>
    </source>
</evidence>
<proteinExistence type="predicted"/>
<evidence type="ECO:0000256" key="2">
    <source>
        <dbReference type="ARBA" id="ARBA00004496"/>
    </source>
</evidence>
<dbReference type="Pfam" id="PF03097">
    <property type="entry name" value="BRO1"/>
    <property type="match status" value="1"/>
</dbReference>
<comment type="caution">
    <text evidence="8">The sequence shown here is derived from an EMBL/GenBank/DDBJ whole genome shotgun (WGS) entry which is preliminary data.</text>
</comment>